<dbReference type="EMBL" id="MK071979">
    <property type="protein sequence ID" value="AYV75438.1"/>
    <property type="molecule type" value="Genomic_DNA"/>
</dbReference>
<accession>A0A3G4ZKS9</accession>
<feature type="compositionally biased region" description="Polar residues" evidence="1">
    <location>
        <begin position="45"/>
        <end position="58"/>
    </location>
</feature>
<gene>
    <name evidence="2" type="ORF">Terrestrivirus1_312</name>
</gene>
<feature type="region of interest" description="Disordered" evidence="1">
    <location>
        <begin position="35"/>
        <end position="58"/>
    </location>
</feature>
<evidence type="ECO:0000313" key="2">
    <source>
        <dbReference type="EMBL" id="AYV75438.1"/>
    </source>
</evidence>
<protein>
    <submittedName>
        <fullName evidence="2">Uncharacterized protein</fullName>
    </submittedName>
</protein>
<sequence length="93" mass="10832">METKTRARKIGFSLKINTRRKDDFHVSAPDLRLSTKMVTPPDSPMSATTLKNPHSPTSPVINRKLMFLEKLHRKYEDQVRRQMKGSFTEFITL</sequence>
<reference evidence="2" key="1">
    <citation type="submission" date="2018-10" db="EMBL/GenBank/DDBJ databases">
        <title>Hidden diversity of soil giant viruses.</title>
        <authorList>
            <person name="Schulz F."/>
            <person name="Alteio L."/>
            <person name="Goudeau D."/>
            <person name="Ryan E.M."/>
            <person name="Malmstrom R.R."/>
            <person name="Blanchard J."/>
            <person name="Woyke T."/>
        </authorList>
    </citation>
    <scope>NUCLEOTIDE SEQUENCE</scope>
    <source>
        <strain evidence="2">TEV1</strain>
    </source>
</reference>
<proteinExistence type="predicted"/>
<name>A0A3G4ZKS9_9VIRU</name>
<organism evidence="2">
    <name type="scientific">Terrestrivirus sp</name>
    <dbReference type="NCBI Taxonomy" id="2487775"/>
    <lineage>
        <taxon>Viruses</taxon>
        <taxon>Varidnaviria</taxon>
        <taxon>Bamfordvirae</taxon>
        <taxon>Nucleocytoviricota</taxon>
        <taxon>Megaviricetes</taxon>
        <taxon>Imitervirales</taxon>
        <taxon>Mimiviridae</taxon>
        <taxon>Klosneuvirinae</taxon>
    </lineage>
</organism>
<evidence type="ECO:0000256" key="1">
    <source>
        <dbReference type="SAM" id="MobiDB-lite"/>
    </source>
</evidence>